<comment type="similarity">
    <text evidence="7">Belongs to the binding-protein-dependent transport system permease family.</text>
</comment>
<evidence type="ECO:0000256" key="2">
    <source>
        <dbReference type="ARBA" id="ARBA00022448"/>
    </source>
</evidence>
<comment type="subcellular location">
    <subcellularLocation>
        <location evidence="1 7">Cell membrane</location>
        <topology evidence="1 7">Multi-pass membrane protein</topology>
    </subcellularLocation>
</comment>
<evidence type="ECO:0000256" key="1">
    <source>
        <dbReference type="ARBA" id="ARBA00004651"/>
    </source>
</evidence>
<feature type="transmembrane region" description="Helical" evidence="7">
    <location>
        <begin position="179"/>
        <end position="201"/>
    </location>
</feature>
<dbReference type="PROSITE" id="PS50928">
    <property type="entry name" value="ABC_TM1"/>
    <property type="match status" value="1"/>
</dbReference>
<dbReference type="PANTHER" id="PTHR30151:SF20">
    <property type="entry name" value="ABC TRANSPORTER PERMEASE PROTEIN HI_0355-RELATED"/>
    <property type="match status" value="1"/>
</dbReference>
<evidence type="ECO:0000259" key="8">
    <source>
        <dbReference type="PROSITE" id="PS50928"/>
    </source>
</evidence>
<keyword evidence="4 7" id="KW-0812">Transmembrane</keyword>
<dbReference type="AlphaFoldDB" id="A0A1E3KY99"/>
<evidence type="ECO:0000256" key="6">
    <source>
        <dbReference type="ARBA" id="ARBA00023136"/>
    </source>
</evidence>
<accession>A0A1E3KY99</accession>
<dbReference type="InterPro" id="IPR035906">
    <property type="entry name" value="MetI-like_sf"/>
</dbReference>
<keyword evidence="10" id="KW-1185">Reference proteome</keyword>
<dbReference type="EMBL" id="MDER01000086">
    <property type="protein sequence ID" value="ODP26444.1"/>
    <property type="molecule type" value="Genomic_DNA"/>
</dbReference>
<evidence type="ECO:0000256" key="3">
    <source>
        <dbReference type="ARBA" id="ARBA00022475"/>
    </source>
</evidence>
<organism evidence="9 10">
    <name type="scientific">Paenibacillus nuruki</name>
    <dbReference type="NCBI Taxonomy" id="1886670"/>
    <lineage>
        <taxon>Bacteria</taxon>
        <taxon>Bacillati</taxon>
        <taxon>Bacillota</taxon>
        <taxon>Bacilli</taxon>
        <taxon>Bacillales</taxon>
        <taxon>Paenibacillaceae</taxon>
        <taxon>Paenibacillus</taxon>
    </lineage>
</organism>
<name>A0A1E3KY99_9BACL</name>
<feature type="transmembrane region" description="Helical" evidence="7">
    <location>
        <begin position="66"/>
        <end position="87"/>
    </location>
</feature>
<dbReference type="Gene3D" id="1.10.3720.10">
    <property type="entry name" value="MetI-like"/>
    <property type="match status" value="1"/>
</dbReference>
<dbReference type="Proteomes" id="UP000094578">
    <property type="component" value="Unassembled WGS sequence"/>
</dbReference>
<dbReference type="GO" id="GO:0005886">
    <property type="term" value="C:plasma membrane"/>
    <property type="evidence" value="ECO:0007669"/>
    <property type="project" value="UniProtKB-SubCell"/>
</dbReference>
<evidence type="ECO:0000313" key="10">
    <source>
        <dbReference type="Proteomes" id="UP000094578"/>
    </source>
</evidence>
<feature type="transmembrane region" description="Helical" evidence="7">
    <location>
        <begin position="221"/>
        <end position="243"/>
    </location>
</feature>
<evidence type="ECO:0000256" key="7">
    <source>
        <dbReference type="RuleBase" id="RU363032"/>
    </source>
</evidence>
<dbReference type="CDD" id="cd06261">
    <property type="entry name" value="TM_PBP2"/>
    <property type="match status" value="1"/>
</dbReference>
<feature type="transmembrane region" description="Helical" evidence="7">
    <location>
        <begin position="126"/>
        <end position="148"/>
    </location>
</feature>
<evidence type="ECO:0000256" key="4">
    <source>
        <dbReference type="ARBA" id="ARBA00022692"/>
    </source>
</evidence>
<feature type="transmembrane region" description="Helical" evidence="7">
    <location>
        <begin position="94"/>
        <end position="120"/>
    </location>
</feature>
<dbReference type="STRING" id="1886670.PTI45_04284"/>
<feature type="domain" description="ABC transmembrane type-1" evidence="8">
    <location>
        <begin position="60"/>
        <end position="240"/>
    </location>
</feature>
<comment type="caution">
    <text evidence="9">The sequence shown here is derived from an EMBL/GenBank/DDBJ whole genome shotgun (WGS) entry which is preliminary data.</text>
</comment>
<proteinExistence type="inferred from homology"/>
<gene>
    <name evidence="9" type="ORF">PTI45_04284</name>
</gene>
<dbReference type="PATRIC" id="fig|1886670.3.peg.4315"/>
<keyword evidence="6 7" id="KW-0472">Membrane</keyword>
<dbReference type="InterPro" id="IPR000515">
    <property type="entry name" value="MetI-like"/>
</dbReference>
<keyword evidence="2 7" id="KW-0813">Transport</keyword>
<dbReference type="SUPFAM" id="SSF161098">
    <property type="entry name" value="MetI-like"/>
    <property type="match status" value="1"/>
</dbReference>
<protein>
    <submittedName>
        <fullName evidence="9">Putative ABC transporter permease protein</fullName>
    </submittedName>
</protein>
<sequence length="268" mass="29687">MSAMRSWWKSIWPPLGAVVLLLVIWQLATSLFHIEAWILPSPALIGHEAWSEKDRLGLHTWATLKLTLSGFSIGVAVGLLVAGVLHYTPFLRSALYPLLILSQNIPTIALGPLLVIWFGFGILSKLIVIILVCFFPVTIAALSGLATTDRTMLNYMQMIGASKSQIFWKLELPFSLPSIFSGVKIAATYSVMGAIIAEWISSSEGIGYYMMLQKSAFRTDHMFLAILVVVAISLLLFMIINLIEKWSIRWHHPASMRSGKGGSKDVDQ</sequence>
<dbReference type="PANTHER" id="PTHR30151">
    <property type="entry name" value="ALKANE SULFONATE ABC TRANSPORTER-RELATED, MEMBRANE SUBUNIT"/>
    <property type="match status" value="1"/>
</dbReference>
<evidence type="ECO:0000256" key="5">
    <source>
        <dbReference type="ARBA" id="ARBA00022989"/>
    </source>
</evidence>
<keyword evidence="3" id="KW-1003">Cell membrane</keyword>
<evidence type="ECO:0000313" key="9">
    <source>
        <dbReference type="EMBL" id="ODP26444.1"/>
    </source>
</evidence>
<dbReference type="GO" id="GO:0055085">
    <property type="term" value="P:transmembrane transport"/>
    <property type="evidence" value="ECO:0007669"/>
    <property type="project" value="InterPro"/>
</dbReference>
<keyword evidence="5 7" id="KW-1133">Transmembrane helix</keyword>
<dbReference type="Pfam" id="PF00528">
    <property type="entry name" value="BPD_transp_1"/>
    <property type="match status" value="1"/>
</dbReference>
<reference evidence="9 10" key="1">
    <citation type="submission" date="2016-08" db="EMBL/GenBank/DDBJ databases">
        <title>Genome sequencing of Paenibacillus sp. TI45-13ar, isolated from Korean traditional nuruk.</title>
        <authorList>
            <person name="Kim S.-J."/>
        </authorList>
    </citation>
    <scope>NUCLEOTIDE SEQUENCE [LARGE SCALE GENOMIC DNA]</scope>
    <source>
        <strain evidence="9 10">TI45-13ar</strain>
    </source>
</reference>